<proteinExistence type="predicted"/>
<comment type="caution">
    <text evidence="1">The sequence shown here is derived from an EMBL/GenBank/DDBJ whole genome shotgun (WGS) entry which is preliminary data.</text>
</comment>
<protein>
    <submittedName>
        <fullName evidence="1">Uncharacterized protein</fullName>
    </submittedName>
</protein>
<feature type="non-terminal residue" evidence="1">
    <location>
        <position position="72"/>
    </location>
</feature>
<dbReference type="Proteomes" id="UP000054776">
    <property type="component" value="Unassembled WGS sequence"/>
</dbReference>
<evidence type="ECO:0000313" key="2">
    <source>
        <dbReference type="Proteomes" id="UP000054776"/>
    </source>
</evidence>
<sequence length="72" mass="8464">LVGYVTPLEIQNAENYWIRKAQQESFSTEIYQLSNGRQIAANKLQDAFKILIYQNTRNIQYFCQINILLPPQ</sequence>
<name>A0A0V0YVF3_TRISP</name>
<reference evidence="1 2" key="1">
    <citation type="submission" date="2015-01" db="EMBL/GenBank/DDBJ databases">
        <title>Evolution of Trichinella species and genotypes.</title>
        <authorList>
            <person name="Korhonen P.K."/>
            <person name="Edoardo P."/>
            <person name="Giuseppe L.R."/>
            <person name="Gasser R.B."/>
        </authorList>
    </citation>
    <scope>NUCLEOTIDE SEQUENCE [LARGE SCALE GENOMIC DNA]</scope>
    <source>
        <strain evidence="1">ISS3</strain>
    </source>
</reference>
<gene>
    <name evidence="1" type="ORF">T01_9314</name>
</gene>
<dbReference type="InParanoid" id="A0A0V0YVF3"/>
<keyword evidence="2" id="KW-1185">Reference proteome</keyword>
<dbReference type="EMBL" id="JYDH01004453">
    <property type="protein sequence ID" value="KRY04274.1"/>
    <property type="molecule type" value="Genomic_DNA"/>
</dbReference>
<feature type="non-terminal residue" evidence="1">
    <location>
        <position position="1"/>
    </location>
</feature>
<accession>A0A0V0YVF3</accession>
<dbReference type="OrthoDB" id="8065119at2759"/>
<evidence type="ECO:0000313" key="1">
    <source>
        <dbReference type="EMBL" id="KRY04274.1"/>
    </source>
</evidence>
<organism evidence="1 2">
    <name type="scientific">Trichinella spiralis</name>
    <name type="common">Trichina worm</name>
    <dbReference type="NCBI Taxonomy" id="6334"/>
    <lineage>
        <taxon>Eukaryota</taxon>
        <taxon>Metazoa</taxon>
        <taxon>Ecdysozoa</taxon>
        <taxon>Nematoda</taxon>
        <taxon>Enoplea</taxon>
        <taxon>Dorylaimia</taxon>
        <taxon>Trichinellida</taxon>
        <taxon>Trichinellidae</taxon>
        <taxon>Trichinella</taxon>
    </lineage>
</organism>
<dbReference type="AlphaFoldDB" id="A0A0V0YVF3"/>